<evidence type="ECO:0000313" key="1">
    <source>
        <dbReference type="EMBL" id="MDT0353701.1"/>
    </source>
</evidence>
<dbReference type="Gene3D" id="3.10.450.50">
    <property type="match status" value="1"/>
</dbReference>
<comment type="caution">
    <text evidence="1">The sequence shown here is derived from an EMBL/GenBank/DDBJ whole genome shotgun (WGS) entry which is preliminary data.</text>
</comment>
<name>A0ABU2NIZ3_9PSEU</name>
<proteinExistence type="predicted"/>
<organism evidence="1 2">
    <name type="scientific">Pseudonocardia charpentierae</name>
    <dbReference type="NCBI Taxonomy" id="3075545"/>
    <lineage>
        <taxon>Bacteria</taxon>
        <taxon>Bacillati</taxon>
        <taxon>Actinomycetota</taxon>
        <taxon>Actinomycetes</taxon>
        <taxon>Pseudonocardiales</taxon>
        <taxon>Pseudonocardiaceae</taxon>
        <taxon>Pseudonocardia</taxon>
    </lineage>
</organism>
<reference evidence="2" key="1">
    <citation type="submission" date="2023-07" db="EMBL/GenBank/DDBJ databases">
        <title>30 novel species of actinomycetes from the DSMZ collection.</title>
        <authorList>
            <person name="Nouioui I."/>
        </authorList>
    </citation>
    <scope>NUCLEOTIDE SEQUENCE [LARGE SCALE GENOMIC DNA]</scope>
    <source>
        <strain evidence="2">DSM 45834</strain>
    </source>
</reference>
<keyword evidence="2" id="KW-1185">Reference proteome</keyword>
<protein>
    <submittedName>
        <fullName evidence="1">Ester cyclase</fullName>
    </submittedName>
</protein>
<accession>A0ABU2NIZ3</accession>
<gene>
    <name evidence="1" type="ORF">RM445_29845</name>
</gene>
<evidence type="ECO:0000313" key="2">
    <source>
        <dbReference type="Proteomes" id="UP001183202"/>
    </source>
</evidence>
<dbReference type="Proteomes" id="UP001183202">
    <property type="component" value="Unassembled WGS sequence"/>
</dbReference>
<dbReference type="InterPro" id="IPR009959">
    <property type="entry name" value="Cyclase_SnoaL-like"/>
</dbReference>
<dbReference type="EMBL" id="JAVREJ010000041">
    <property type="protein sequence ID" value="MDT0353701.1"/>
    <property type="molecule type" value="Genomic_DNA"/>
</dbReference>
<dbReference type="InterPro" id="IPR032710">
    <property type="entry name" value="NTF2-like_dom_sf"/>
</dbReference>
<sequence length="76" mass="8607">MDDLKSLMRRFVDEFQSQGDEAVADELLADTFRNHTAPPGMSPDKQGVKAYFAAFQRAVPDLHAQVHDMLVDGDRW</sequence>
<dbReference type="Pfam" id="PF07366">
    <property type="entry name" value="SnoaL"/>
    <property type="match status" value="1"/>
</dbReference>
<dbReference type="SUPFAM" id="SSF54427">
    <property type="entry name" value="NTF2-like"/>
    <property type="match status" value="1"/>
</dbReference>